<dbReference type="SUPFAM" id="SSF53335">
    <property type="entry name" value="S-adenosyl-L-methionine-dependent methyltransferases"/>
    <property type="match status" value="1"/>
</dbReference>
<accession>F6BEE8</accession>
<protein>
    <submittedName>
        <fullName evidence="2">Methyltransferase type 11</fullName>
    </submittedName>
</protein>
<dbReference type="RefSeq" id="WP_013798218.1">
    <property type="nucleotide sequence ID" value="NC_015562.1"/>
</dbReference>
<dbReference type="GeneID" id="10642883"/>
<dbReference type="InterPro" id="IPR029063">
    <property type="entry name" value="SAM-dependent_MTases_sf"/>
</dbReference>
<gene>
    <name evidence="2" type="ordered locus">Metig_0048</name>
</gene>
<reference evidence="2 3" key="1">
    <citation type="submission" date="2011-05" db="EMBL/GenBank/DDBJ databases">
        <title>Complete sequence of Methanotorris igneus Kol 5.</title>
        <authorList>
            <consortium name="US DOE Joint Genome Institute"/>
            <person name="Lucas S."/>
            <person name="Han J."/>
            <person name="Lapidus A."/>
            <person name="Cheng J.-F."/>
            <person name="Goodwin L."/>
            <person name="Pitluck S."/>
            <person name="Peters L."/>
            <person name="Mikhailova N."/>
            <person name="Chertkov O."/>
            <person name="Han C."/>
            <person name="Tapia R."/>
            <person name="Land M."/>
            <person name="Hauser L."/>
            <person name="Kyrpides N."/>
            <person name="Ivanova N."/>
            <person name="Pagani I."/>
            <person name="Sieprawska-Lupa M."/>
            <person name="Whitman W."/>
            <person name="Woyke T."/>
        </authorList>
    </citation>
    <scope>NUCLEOTIDE SEQUENCE [LARGE SCALE GENOMIC DNA]</scope>
    <source>
        <strain evidence="3">DSM 5666 / JCM 11834 / Kol 5</strain>
    </source>
</reference>
<dbReference type="AlphaFoldDB" id="F6BEE8"/>
<evidence type="ECO:0000313" key="2">
    <source>
        <dbReference type="EMBL" id="AEF95609.1"/>
    </source>
</evidence>
<proteinExistence type="predicted"/>
<evidence type="ECO:0000313" key="3">
    <source>
        <dbReference type="Proteomes" id="UP000009227"/>
    </source>
</evidence>
<dbReference type="KEGG" id="mig:Metig_0048"/>
<dbReference type="STRING" id="880724.Metig_0048"/>
<keyword evidence="2" id="KW-0808">Transferase</keyword>
<keyword evidence="3" id="KW-1185">Reference proteome</keyword>
<organism evidence="3">
    <name type="scientific">Methanotorris igneus (strain DSM 5666 / JCM 11834 / Kol 5)</name>
    <dbReference type="NCBI Taxonomy" id="880724"/>
    <lineage>
        <taxon>Archaea</taxon>
        <taxon>Methanobacteriati</taxon>
        <taxon>Methanobacteriota</taxon>
        <taxon>Methanomada group</taxon>
        <taxon>Methanococci</taxon>
        <taxon>Methanococcales</taxon>
        <taxon>Methanocaldococcaceae</taxon>
        <taxon>Methanotorris</taxon>
    </lineage>
</organism>
<dbReference type="PANTHER" id="PTHR43591">
    <property type="entry name" value="METHYLTRANSFERASE"/>
    <property type="match status" value="1"/>
</dbReference>
<dbReference type="CDD" id="cd02440">
    <property type="entry name" value="AdoMet_MTases"/>
    <property type="match status" value="1"/>
</dbReference>
<dbReference type="Proteomes" id="UP000009227">
    <property type="component" value="Chromosome"/>
</dbReference>
<dbReference type="OrthoDB" id="1018at2157"/>
<dbReference type="Pfam" id="PF08241">
    <property type="entry name" value="Methyltransf_11"/>
    <property type="match status" value="1"/>
</dbReference>
<dbReference type="EMBL" id="CP002737">
    <property type="protein sequence ID" value="AEF95609.1"/>
    <property type="molecule type" value="Genomic_DNA"/>
</dbReference>
<dbReference type="InterPro" id="IPR013216">
    <property type="entry name" value="Methyltransf_11"/>
</dbReference>
<dbReference type="Gene3D" id="3.40.50.150">
    <property type="entry name" value="Vaccinia Virus protein VP39"/>
    <property type="match status" value="1"/>
</dbReference>
<name>F6BEE8_METIK</name>
<evidence type="ECO:0000259" key="1">
    <source>
        <dbReference type="Pfam" id="PF08241"/>
    </source>
</evidence>
<dbReference type="HOGENOM" id="CLU_084119_0_0_2"/>
<dbReference type="GO" id="GO:0008757">
    <property type="term" value="F:S-adenosylmethionine-dependent methyltransferase activity"/>
    <property type="evidence" value="ECO:0007669"/>
    <property type="project" value="InterPro"/>
</dbReference>
<sequence length="229" mass="27145">MKVKDFYENWEIGCIPKYAKLLMNFEEELIFDIISNLDEFNRIKNKKEALILDCGCGFGSFYNLTKDLNTIYLDISFNLLKKFNIKTNKICGDILNLPFKDNSFDLILCINVLEHVDYKKALSEMRRVLKKEGTCIIVVVNKNSIINEELFTDWKIYHQPLDIKDFESIEGFYIAYWKTFYFVHPIFKIFPTKILGKFLKFFKKVDNKLANTKMFKNKGQFLICVLKVR</sequence>
<keyword evidence="2" id="KW-0489">Methyltransferase</keyword>
<dbReference type="PANTHER" id="PTHR43591:SF24">
    <property type="entry name" value="2-METHOXY-6-POLYPRENYL-1,4-BENZOQUINOL METHYLASE, MITOCHONDRIAL"/>
    <property type="match status" value="1"/>
</dbReference>
<feature type="domain" description="Methyltransferase type 11" evidence="1">
    <location>
        <begin position="52"/>
        <end position="137"/>
    </location>
</feature>
<dbReference type="GO" id="GO:0032259">
    <property type="term" value="P:methylation"/>
    <property type="evidence" value="ECO:0007669"/>
    <property type="project" value="UniProtKB-KW"/>
</dbReference>